<evidence type="ECO:0000313" key="1">
    <source>
        <dbReference type="EMBL" id="GAL59106.1"/>
    </source>
</evidence>
<protein>
    <recommendedName>
        <fullName evidence="3">HNH domain-containing protein</fullName>
    </recommendedName>
</protein>
<accession>A0A090V2S5</accession>
<keyword evidence="2" id="KW-1185">Reference proteome</keyword>
<dbReference type="RefSeq" id="WP_042392643.1">
    <property type="nucleotide sequence ID" value="NZ_BBMZ01000015.1"/>
</dbReference>
<reference evidence="1 2" key="1">
    <citation type="submission" date="2014-09" db="EMBL/GenBank/DDBJ databases">
        <title>Whole genome shotgun sequence of Escherichia vulneris NBRC 102420.</title>
        <authorList>
            <person name="Yoshida Y."/>
            <person name="Hosoyama A."/>
            <person name="Tsuchikane K."/>
            <person name="Ohji S."/>
            <person name="Ichikawa N."/>
            <person name="Kimura A."/>
            <person name="Yamazoe A."/>
            <person name="Ezaki T."/>
            <person name="Fujita N."/>
        </authorList>
    </citation>
    <scope>NUCLEOTIDE SEQUENCE [LARGE SCALE GENOMIC DNA]</scope>
    <source>
        <strain evidence="1 2">NBRC 102420</strain>
    </source>
</reference>
<dbReference type="Gene3D" id="1.10.30.50">
    <property type="match status" value="1"/>
</dbReference>
<dbReference type="AlphaFoldDB" id="A0A090V2S5"/>
<evidence type="ECO:0008006" key="3">
    <source>
        <dbReference type="Google" id="ProtNLM"/>
    </source>
</evidence>
<dbReference type="Proteomes" id="UP000029462">
    <property type="component" value="Unassembled WGS sequence"/>
</dbReference>
<dbReference type="OrthoDB" id="4427988at2"/>
<name>A0A090V2S5_PSEVU</name>
<organism evidence="1 2">
    <name type="scientific">Pseudescherichia vulneris NBRC 102420</name>
    <dbReference type="NCBI Taxonomy" id="1115515"/>
    <lineage>
        <taxon>Bacteria</taxon>
        <taxon>Pseudomonadati</taxon>
        <taxon>Pseudomonadota</taxon>
        <taxon>Gammaproteobacteria</taxon>
        <taxon>Enterobacterales</taxon>
        <taxon>Enterobacteriaceae</taxon>
        <taxon>Pseudescherichia</taxon>
    </lineage>
</organism>
<comment type="caution">
    <text evidence="1">The sequence shown here is derived from an EMBL/GenBank/DDBJ whole genome shotgun (WGS) entry which is preliminary data.</text>
</comment>
<evidence type="ECO:0000313" key="2">
    <source>
        <dbReference type="Proteomes" id="UP000029462"/>
    </source>
</evidence>
<dbReference type="eggNOG" id="COG1403">
    <property type="taxonomic scope" value="Bacteria"/>
</dbReference>
<gene>
    <name evidence="1" type="ORF">EV102420_15_00010</name>
</gene>
<sequence>MFNVIRKMPAPNSLLAQKKYDSDDVHSALQECFHEKCYLCETKKPLDINIEHFDPHMGNVNKKFSWHNLYLVCSRCNNIKLTKYTNLLDCCSISVWDRVKLTPGFSPKSKEFIITPQYFDNKTLETAQLLNDIYNNDNTINKRLTARSLRAKVVETTHKLTQYMIIYYDDDSTDEEKENAFNKIKIMIKKSYPYSAFCRWIIKDDEELDKLLTPLMD</sequence>
<proteinExistence type="predicted"/>
<dbReference type="EMBL" id="BBMZ01000015">
    <property type="protein sequence ID" value="GAL59106.1"/>
    <property type="molecule type" value="Genomic_DNA"/>
</dbReference>